<reference evidence="1 2" key="1">
    <citation type="journal article" date="2015" name="Genome Announc.">
        <title>Complete Genome Sequence of the Type Strain Corynebacterium mustelae DSM 45274, Isolated from Various Tissues of a Male Ferret with Lethal Sepsis.</title>
        <authorList>
            <person name="Ruckert C."/>
            <person name="Eimer J."/>
            <person name="Winkler A."/>
            <person name="Tauch A."/>
        </authorList>
    </citation>
    <scope>NUCLEOTIDE SEQUENCE [LARGE SCALE GENOMIC DNA]</scope>
    <source>
        <strain evidence="1 2">DSM 45274</strain>
    </source>
</reference>
<sequence length="72" mass="7569">MKTSNPFTPTFGLTPAVPVGQDEVVEAFNDGLKAGPGAPARALFLVGTRGVDKTVVLNELEDAAREQGWVTI</sequence>
<gene>
    <name evidence="1" type="ORF">CMUST_03070</name>
</gene>
<dbReference type="EMBL" id="CP011542">
    <property type="protein sequence ID" value="AKK04958.1"/>
    <property type="molecule type" value="Genomic_DNA"/>
</dbReference>
<organism evidence="1 2">
    <name type="scientific">Corynebacterium mustelae</name>
    <dbReference type="NCBI Taxonomy" id="571915"/>
    <lineage>
        <taxon>Bacteria</taxon>
        <taxon>Bacillati</taxon>
        <taxon>Actinomycetota</taxon>
        <taxon>Actinomycetes</taxon>
        <taxon>Mycobacteriales</taxon>
        <taxon>Corynebacteriaceae</taxon>
        <taxon>Corynebacterium</taxon>
    </lineage>
</organism>
<dbReference type="AlphaFoldDB" id="A0A0G3GZH2"/>
<name>A0A0G3GZH2_9CORY</name>
<evidence type="ECO:0000313" key="2">
    <source>
        <dbReference type="Proteomes" id="UP000035199"/>
    </source>
</evidence>
<protein>
    <recommendedName>
        <fullName evidence="3">AAA ATPase domain</fullName>
    </recommendedName>
</protein>
<dbReference type="STRING" id="571915.CMUST_03070"/>
<accession>A0A0G3GZH2</accession>
<dbReference type="KEGG" id="cmv:CMUST_03070"/>
<dbReference type="OrthoDB" id="2020141at2"/>
<evidence type="ECO:0008006" key="3">
    <source>
        <dbReference type="Google" id="ProtNLM"/>
    </source>
</evidence>
<dbReference type="Proteomes" id="UP000035199">
    <property type="component" value="Chromosome"/>
</dbReference>
<keyword evidence="2" id="KW-1185">Reference proteome</keyword>
<dbReference type="PATRIC" id="fig|571915.4.peg.649"/>
<evidence type="ECO:0000313" key="1">
    <source>
        <dbReference type="EMBL" id="AKK04958.1"/>
    </source>
</evidence>
<dbReference type="RefSeq" id="WP_052844498.1">
    <property type="nucleotide sequence ID" value="NZ_CP011542.1"/>
</dbReference>
<reference evidence="2" key="2">
    <citation type="submission" date="2015-05" db="EMBL/GenBank/DDBJ databases">
        <title>Complete genome sequence of Corynebacterium mustelae DSM 45274, isolated from various tissues of a male ferret with lethal sepsis.</title>
        <authorList>
            <person name="Ruckert C."/>
            <person name="Albersmeier A."/>
            <person name="Winkler A."/>
            <person name="Tauch A."/>
        </authorList>
    </citation>
    <scope>NUCLEOTIDE SEQUENCE [LARGE SCALE GENOMIC DNA]</scope>
    <source>
        <strain evidence="2">DSM 45274</strain>
    </source>
</reference>
<proteinExistence type="predicted"/>